<dbReference type="PANTHER" id="PTHR31791">
    <property type="entry name" value="FRIGIDA-LIKE PROTEIN 3-RELATED"/>
    <property type="match status" value="1"/>
</dbReference>
<dbReference type="AlphaFoldDB" id="A0A022S297"/>
<dbReference type="eggNOG" id="ENOG502QR8U">
    <property type="taxonomic scope" value="Eukaryota"/>
</dbReference>
<feature type="coiled-coil region" evidence="6">
    <location>
        <begin position="291"/>
        <end position="388"/>
    </location>
</feature>
<evidence type="ECO:0000256" key="4">
    <source>
        <dbReference type="ARBA" id="ARBA00023089"/>
    </source>
</evidence>
<evidence type="ECO:0000256" key="6">
    <source>
        <dbReference type="SAM" id="Coils"/>
    </source>
</evidence>
<keyword evidence="8" id="KW-1185">Reference proteome</keyword>
<evidence type="ECO:0000256" key="3">
    <source>
        <dbReference type="ARBA" id="ARBA00022782"/>
    </source>
</evidence>
<keyword evidence="4 5" id="KW-0287">Flowering</keyword>
<evidence type="ECO:0000256" key="2">
    <source>
        <dbReference type="ARBA" id="ARBA00022473"/>
    </source>
</evidence>
<gene>
    <name evidence="7" type="ORF">MIMGU_mgv1a002447mg</name>
</gene>
<keyword evidence="2 5" id="KW-0217">Developmental protein</keyword>
<protein>
    <recommendedName>
        <fullName evidence="5">FRIGIDA-like protein</fullName>
    </recommendedName>
</protein>
<dbReference type="InterPro" id="IPR012474">
    <property type="entry name" value="Frigida"/>
</dbReference>
<dbReference type="GO" id="GO:0009908">
    <property type="term" value="P:flower development"/>
    <property type="evidence" value="ECO:0007669"/>
    <property type="project" value="UniProtKB-KW"/>
</dbReference>
<reference evidence="7 8" key="1">
    <citation type="journal article" date="2013" name="Proc. Natl. Acad. Sci. U.S.A.">
        <title>Fine-scale variation in meiotic recombination in Mimulus inferred from population shotgun sequencing.</title>
        <authorList>
            <person name="Hellsten U."/>
            <person name="Wright K.M."/>
            <person name="Jenkins J."/>
            <person name="Shu S."/>
            <person name="Yuan Y."/>
            <person name="Wessler S.R."/>
            <person name="Schmutz J."/>
            <person name="Willis J.H."/>
            <person name="Rokhsar D.S."/>
        </authorList>
    </citation>
    <scope>NUCLEOTIDE SEQUENCE [LARGE SCALE GENOMIC DNA]</scope>
    <source>
        <strain evidence="8">cv. DUN x IM62</strain>
    </source>
</reference>
<sequence length="673" mass="78569">MEKPCGALSERAVVAENLTKYLLEGFSKTDPRRRNPDLARESAAKTTELDYLRESVVKRLRDWEEKAKECGECRDRKRRKFAVPGEEELSSEREEFLSSVKRREGELDAQVASVREHIERLQVAQAQVQDKQRQAGEKLKEIESREQKLAEKEGKVDLIIRTLDKRITAVENKEKEFKFVLESKMREFLLKEKDLNMKREEFDKEVKSAGEKFAEQEKVRCGFVERLDMAEKKLEGMRASIDERLKEIEFRENDKMRELVSKEQQLDVMSKKFVEVAELADEQLTEREGLAIKLLKRLELAQDNVESLKETVHERYKEIGLKEVELNSIRDWVVRKVDELDSEAAQLEEREKRIKIKKDDVLSEKNELRRKKNKIAVEQNDLQIREDELKARQREMDLVQKSNEQRLEELDRREMSLNSVRGFTRNCFKEHLAIKKKLLSERNLVERRARDLELEIQRLKKTARELELKQKGSSDVINAHVRTDANQSADVKLTVKMDGKTLQMFLNDPQKDLESMGDEIYTVLHLSSDPPKLVLDAMVGFYPPHLREEDVEFNVRKTCIILLQQLIRMSPKIQPYVREEAMELAGAWKSKMGASAENPLELLGFLHLLASYNLTSYFDKDEILGFVMKVAQYRQTPDLCRILGFVESITGNIFLSRNLSFFALPTCYMSAFG</sequence>
<dbReference type="PANTHER" id="PTHR31791:SF47">
    <property type="entry name" value="INACTIVE FRIGIDA-LIKE PROTEIN 2"/>
    <property type="match status" value="1"/>
</dbReference>
<evidence type="ECO:0000256" key="1">
    <source>
        <dbReference type="ARBA" id="ARBA00008956"/>
    </source>
</evidence>
<accession>A0A022S297</accession>
<feature type="coiled-coil region" evidence="6">
    <location>
        <begin position="435"/>
        <end position="469"/>
    </location>
</feature>
<dbReference type="GO" id="GO:0030154">
    <property type="term" value="P:cell differentiation"/>
    <property type="evidence" value="ECO:0007669"/>
    <property type="project" value="UniProtKB-KW"/>
</dbReference>
<dbReference type="Pfam" id="PF07899">
    <property type="entry name" value="Frigida"/>
    <property type="match status" value="1"/>
</dbReference>
<evidence type="ECO:0000313" key="7">
    <source>
        <dbReference type="EMBL" id="EYU46449.1"/>
    </source>
</evidence>
<evidence type="ECO:0000313" key="8">
    <source>
        <dbReference type="Proteomes" id="UP000030748"/>
    </source>
</evidence>
<name>A0A022S297_ERYGU</name>
<dbReference type="EMBL" id="KI630171">
    <property type="protein sequence ID" value="EYU46449.1"/>
    <property type="molecule type" value="Genomic_DNA"/>
</dbReference>
<keyword evidence="3 5" id="KW-0221">Differentiation</keyword>
<feature type="coiled-coil region" evidence="6">
    <location>
        <begin position="114"/>
        <end position="152"/>
    </location>
</feature>
<proteinExistence type="inferred from homology"/>
<evidence type="ECO:0000256" key="5">
    <source>
        <dbReference type="RuleBase" id="RU364012"/>
    </source>
</evidence>
<comment type="similarity">
    <text evidence="1 5">Belongs to the Frigida family.</text>
</comment>
<dbReference type="STRING" id="4155.A0A022S297"/>
<dbReference type="Proteomes" id="UP000030748">
    <property type="component" value="Unassembled WGS sequence"/>
</dbReference>
<organism evidence="7 8">
    <name type="scientific">Erythranthe guttata</name>
    <name type="common">Yellow monkey flower</name>
    <name type="synonym">Mimulus guttatus</name>
    <dbReference type="NCBI Taxonomy" id="4155"/>
    <lineage>
        <taxon>Eukaryota</taxon>
        <taxon>Viridiplantae</taxon>
        <taxon>Streptophyta</taxon>
        <taxon>Embryophyta</taxon>
        <taxon>Tracheophyta</taxon>
        <taxon>Spermatophyta</taxon>
        <taxon>Magnoliopsida</taxon>
        <taxon>eudicotyledons</taxon>
        <taxon>Gunneridae</taxon>
        <taxon>Pentapetalae</taxon>
        <taxon>asterids</taxon>
        <taxon>lamiids</taxon>
        <taxon>Lamiales</taxon>
        <taxon>Phrymaceae</taxon>
        <taxon>Erythranthe</taxon>
    </lineage>
</organism>
<keyword evidence="6" id="KW-0175">Coiled coil</keyword>